<feature type="compositionally biased region" description="Polar residues" evidence="3">
    <location>
        <begin position="22"/>
        <end position="35"/>
    </location>
</feature>
<comment type="caution">
    <text evidence="6">The sequence shown here is derived from an EMBL/GenBank/DDBJ whole genome shotgun (WGS) entry which is preliminary data.</text>
</comment>
<evidence type="ECO:0000313" key="7">
    <source>
        <dbReference type="Proteomes" id="UP001500752"/>
    </source>
</evidence>
<feature type="domain" description="Resuscitation-promoting factor core lysozyme-like" evidence="5">
    <location>
        <begin position="81"/>
        <end position="151"/>
    </location>
</feature>
<keyword evidence="4" id="KW-1133">Transmembrane helix</keyword>
<dbReference type="Pfam" id="PF06737">
    <property type="entry name" value="Transglycosylas"/>
    <property type="match status" value="1"/>
</dbReference>
<proteinExistence type="inferred from homology"/>
<name>A0ABP7DAM8_9MICC</name>
<accession>A0ABP7DAM8</accession>
<keyword evidence="4" id="KW-0472">Membrane</keyword>
<evidence type="ECO:0000256" key="2">
    <source>
        <dbReference type="ARBA" id="ARBA00022801"/>
    </source>
</evidence>
<dbReference type="PROSITE" id="PS51318">
    <property type="entry name" value="TAT"/>
    <property type="match status" value="1"/>
</dbReference>
<dbReference type="Gene3D" id="1.10.530.10">
    <property type="match status" value="1"/>
</dbReference>
<evidence type="ECO:0000256" key="3">
    <source>
        <dbReference type="SAM" id="MobiDB-lite"/>
    </source>
</evidence>
<dbReference type="SUPFAM" id="SSF53955">
    <property type="entry name" value="Lysozyme-like"/>
    <property type="match status" value="1"/>
</dbReference>
<keyword evidence="4" id="KW-0812">Transmembrane</keyword>
<dbReference type="EMBL" id="BAABEO010000034">
    <property type="protein sequence ID" value="GAA3701630.1"/>
    <property type="molecule type" value="Genomic_DNA"/>
</dbReference>
<evidence type="ECO:0000256" key="1">
    <source>
        <dbReference type="ARBA" id="ARBA00010830"/>
    </source>
</evidence>
<feature type="region of interest" description="Disordered" evidence="3">
    <location>
        <begin position="1"/>
        <end position="35"/>
    </location>
</feature>
<dbReference type="InterPro" id="IPR010618">
    <property type="entry name" value="RPF"/>
</dbReference>
<organism evidence="6 7">
    <name type="scientific">Arthrobacter ginkgonis</name>
    <dbReference type="NCBI Taxonomy" id="1630594"/>
    <lineage>
        <taxon>Bacteria</taxon>
        <taxon>Bacillati</taxon>
        <taxon>Actinomycetota</taxon>
        <taxon>Actinomycetes</taxon>
        <taxon>Micrococcales</taxon>
        <taxon>Micrococcaceae</taxon>
        <taxon>Arthrobacter</taxon>
    </lineage>
</organism>
<evidence type="ECO:0000256" key="4">
    <source>
        <dbReference type="SAM" id="Phobius"/>
    </source>
</evidence>
<dbReference type="CDD" id="cd13925">
    <property type="entry name" value="RPF"/>
    <property type="match status" value="1"/>
</dbReference>
<dbReference type="InterPro" id="IPR023346">
    <property type="entry name" value="Lysozyme-like_dom_sf"/>
</dbReference>
<keyword evidence="7" id="KW-1185">Reference proteome</keyword>
<reference evidence="7" key="1">
    <citation type="journal article" date="2019" name="Int. J. Syst. Evol. Microbiol.">
        <title>The Global Catalogue of Microorganisms (GCM) 10K type strain sequencing project: providing services to taxonomists for standard genome sequencing and annotation.</title>
        <authorList>
            <consortium name="The Broad Institute Genomics Platform"/>
            <consortium name="The Broad Institute Genome Sequencing Center for Infectious Disease"/>
            <person name="Wu L."/>
            <person name="Ma J."/>
        </authorList>
    </citation>
    <scope>NUCLEOTIDE SEQUENCE [LARGE SCALE GENOMIC DNA]</scope>
    <source>
        <strain evidence="7">JCM 30742</strain>
    </source>
</reference>
<comment type="similarity">
    <text evidence="1">Belongs to the transglycosylase family. Rpf subfamily.</text>
</comment>
<dbReference type="Proteomes" id="UP001500752">
    <property type="component" value="Unassembled WGS sequence"/>
</dbReference>
<protein>
    <recommendedName>
        <fullName evidence="5">Resuscitation-promoting factor core lysozyme-like domain-containing protein</fullName>
    </recommendedName>
</protein>
<gene>
    <name evidence="6" type="ORF">GCM10023081_42580</name>
</gene>
<dbReference type="InterPro" id="IPR006311">
    <property type="entry name" value="TAT_signal"/>
</dbReference>
<dbReference type="RefSeq" id="WP_425548118.1">
    <property type="nucleotide sequence ID" value="NZ_BAABEO010000034.1"/>
</dbReference>
<evidence type="ECO:0000259" key="5">
    <source>
        <dbReference type="Pfam" id="PF06737"/>
    </source>
</evidence>
<evidence type="ECO:0000313" key="6">
    <source>
        <dbReference type="EMBL" id="GAA3701630.1"/>
    </source>
</evidence>
<sequence length="158" mass="15800">MKSITTPGDGAAKTLDGLSAGGTPQKSMKQQNAKTPLTRRFRRGLAAGLAAVALTGAAAGLAAAPASAAPASVTPASAVSTSTWDRLAKCESGGNWHINTGNGYYGGLQFSASTWKAFGGKGSAAHASKATQIAVAKKVLKSQGWGAWPACSAKLGLR</sequence>
<feature type="transmembrane region" description="Helical" evidence="4">
    <location>
        <begin position="44"/>
        <end position="64"/>
    </location>
</feature>
<keyword evidence="2" id="KW-0378">Hydrolase</keyword>